<reference evidence="3" key="1">
    <citation type="journal article" date="2019" name="Int. J. Syst. Evol. Microbiol.">
        <title>The Global Catalogue of Microorganisms (GCM) 10K type strain sequencing project: providing services to taxonomists for standard genome sequencing and annotation.</title>
        <authorList>
            <consortium name="The Broad Institute Genomics Platform"/>
            <consortium name="The Broad Institute Genome Sequencing Center for Infectious Disease"/>
            <person name="Wu L."/>
            <person name="Ma J."/>
        </authorList>
    </citation>
    <scope>NUCLEOTIDE SEQUENCE [LARGE SCALE GENOMIC DNA]</scope>
    <source>
        <strain evidence="3">CGMCC 4.1469</strain>
    </source>
</reference>
<feature type="compositionally biased region" description="Basic and acidic residues" evidence="1">
    <location>
        <begin position="56"/>
        <end position="83"/>
    </location>
</feature>
<evidence type="ECO:0000256" key="1">
    <source>
        <dbReference type="SAM" id="MobiDB-lite"/>
    </source>
</evidence>
<accession>A0ABW0KXG3</accession>
<gene>
    <name evidence="2" type="ORF">ACFQDI_24780</name>
</gene>
<feature type="region of interest" description="Disordered" evidence="1">
    <location>
        <begin position="212"/>
        <end position="235"/>
    </location>
</feature>
<feature type="region of interest" description="Disordered" evidence="1">
    <location>
        <begin position="56"/>
        <end position="87"/>
    </location>
</feature>
<organism evidence="2 3">
    <name type="scientific">Prosthecobacter fluviatilis</name>
    <dbReference type="NCBI Taxonomy" id="445931"/>
    <lineage>
        <taxon>Bacteria</taxon>
        <taxon>Pseudomonadati</taxon>
        <taxon>Verrucomicrobiota</taxon>
        <taxon>Verrucomicrobiia</taxon>
        <taxon>Verrucomicrobiales</taxon>
        <taxon>Verrucomicrobiaceae</taxon>
        <taxon>Prosthecobacter</taxon>
    </lineage>
</organism>
<protein>
    <submittedName>
        <fullName evidence="2">Uncharacterized protein</fullName>
    </submittedName>
</protein>
<evidence type="ECO:0000313" key="2">
    <source>
        <dbReference type="EMBL" id="MFC5458109.1"/>
    </source>
</evidence>
<proteinExistence type="predicted"/>
<evidence type="ECO:0000313" key="3">
    <source>
        <dbReference type="Proteomes" id="UP001596052"/>
    </source>
</evidence>
<dbReference type="RefSeq" id="WP_377172113.1">
    <property type="nucleotide sequence ID" value="NZ_JBHSMQ010000016.1"/>
</dbReference>
<keyword evidence="3" id="KW-1185">Reference proteome</keyword>
<comment type="caution">
    <text evidence="2">The sequence shown here is derived from an EMBL/GenBank/DDBJ whole genome shotgun (WGS) entry which is preliminary data.</text>
</comment>
<sequence>MKPLLVIALAIAVGYVSYEYVYPPFADAMKFTKHVPKKEEPKQEVAVVPAPKPPKKEKVVVVETKPEPKPEMKPEEPKPEMTKAPEPPPVDPNAFVAPVFPPVDELTQNWAVVPKGFFNTPKQVTMKKDLELKMQMGKATAATTFKAGTKIFVMGQEGPNLVVGASAGSPMRGLVAMDDTDFKEVFTAAYEQVKVVQTENARKSHEYRLAAAERAKNAPAAASTGGSSSNDKPVKDADGTYPLLLASMKSGEVTEIKPDNIKSWGDVAQEKIDGTEYWTVIVKYETQTMFGKFETEAQARIKNGRVEKWVYTGSGEVVP</sequence>
<dbReference type="EMBL" id="JBHSMQ010000016">
    <property type="protein sequence ID" value="MFC5458109.1"/>
    <property type="molecule type" value="Genomic_DNA"/>
</dbReference>
<dbReference type="Proteomes" id="UP001596052">
    <property type="component" value="Unassembled WGS sequence"/>
</dbReference>
<name>A0ABW0KXG3_9BACT</name>
<feature type="compositionally biased region" description="Low complexity" evidence="1">
    <location>
        <begin position="217"/>
        <end position="229"/>
    </location>
</feature>